<evidence type="ECO:0000256" key="1">
    <source>
        <dbReference type="SAM" id="MobiDB-lite"/>
    </source>
</evidence>
<dbReference type="AlphaFoldDB" id="A0A934NF97"/>
<dbReference type="Pfam" id="PF00723">
    <property type="entry name" value="Glyco_hydro_15"/>
    <property type="match status" value="1"/>
</dbReference>
<dbReference type="InterPro" id="IPR012341">
    <property type="entry name" value="6hp_glycosidase-like_sf"/>
</dbReference>
<dbReference type="EMBL" id="JAEKNN010000003">
    <property type="protein sequence ID" value="MBJ7607836.1"/>
    <property type="molecule type" value="Genomic_DNA"/>
</dbReference>
<organism evidence="3 4">
    <name type="scientific">Candidatus Amunia macphersoniae</name>
    <dbReference type="NCBI Taxonomy" id="3127014"/>
    <lineage>
        <taxon>Bacteria</taxon>
        <taxon>Bacillati</taxon>
        <taxon>Candidatus Dormiibacterota</taxon>
        <taxon>Candidatus Dormibacteria</taxon>
        <taxon>Candidatus Aeolococcales</taxon>
        <taxon>Candidatus Aeolococcaceae</taxon>
        <taxon>Candidatus Amunia</taxon>
    </lineage>
</organism>
<feature type="domain" description="GH15-like" evidence="2">
    <location>
        <begin position="52"/>
        <end position="96"/>
    </location>
</feature>
<dbReference type="InterPro" id="IPR011613">
    <property type="entry name" value="GH15-like"/>
</dbReference>
<sequence length="97" mass="10439">MVDLALHHTPSFSPNNTATAGKPSIEQTLAAWESWSVLHTSYDGAFPEQVRRSSLVLQGLTFGPSGAIVAGATTSLPETMGGELNFDYRCAWLRDLS</sequence>
<dbReference type="GO" id="GO:0005975">
    <property type="term" value="P:carbohydrate metabolic process"/>
    <property type="evidence" value="ECO:0007669"/>
    <property type="project" value="InterPro"/>
</dbReference>
<dbReference type="Proteomes" id="UP000614410">
    <property type="component" value="Unassembled WGS sequence"/>
</dbReference>
<dbReference type="Gene3D" id="1.50.10.10">
    <property type="match status" value="1"/>
</dbReference>
<dbReference type="SUPFAM" id="SSF48208">
    <property type="entry name" value="Six-hairpin glycosidases"/>
    <property type="match status" value="1"/>
</dbReference>
<comment type="caution">
    <text evidence="3">The sequence shown here is derived from an EMBL/GenBank/DDBJ whole genome shotgun (WGS) entry which is preliminary data.</text>
</comment>
<proteinExistence type="predicted"/>
<reference evidence="3 4" key="1">
    <citation type="submission" date="2020-10" db="EMBL/GenBank/DDBJ databases">
        <title>Ca. Dormibacterota MAGs.</title>
        <authorList>
            <person name="Montgomery K."/>
        </authorList>
    </citation>
    <scope>NUCLEOTIDE SEQUENCE [LARGE SCALE GENOMIC DNA]</scope>
    <source>
        <strain evidence="3">Mitchell_Peninsula_5</strain>
    </source>
</reference>
<name>A0A934NF97_9BACT</name>
<evidence type="ECO:0000313" key="4">
    <source>
        <dbReference type="Proteomes" id="UP000614410"/>
    </source>
</evidence>
<gene>
    <name evidence="3" type="ORF">JF887_00175</name>
</gene>
<evidence type="ECO:0000259" key="2">
    <source>
        <dbReference type="Pfam" id="PF00723"/>
    </source>
</evidence>
<dbReference type="InterPro" id="IPR008928">
    <property type="entry name" value="6-hairpin_glycosidase_sf"/>
</dbReference>
<evidence type="ECO:0000313" key="3">
    <source>
        <dbReference type="EMBL" id="MBJ7607836.1"/>
    </source>
</evidence>
<accession>A0A934NF97</accession>
<feature type="compositionally biased region" description="Polar residues" evidence="1">
    <location>
        <begin position="10"/>
        <end position="19"/>
    </location>
</feature>
<feature type="region of interest" description="Disordered" evidence="1">
    <location>
        <begin position="1"/>
        <end position="21"/>
    </location>
</feature>
<protein>
    <recommendedName>
        <fullName evidence="2">GH15-like domain-containing protein</fullName>
    </recommendedName>
</protein>